<dbReference type="AlphaFoldDB" id="A0A7S1I6Q3"/>
<sequence length="121" mass="13593">MPLLDGQHGNPRYETTNQTVALRGGACAPNVRRSGSTRATFPDPCLAPWLMGRGNPLQCPTNESRCHRWWSVPLQGDQRPGKRGFWIPGVGAVQNAQCKFFLGEFLGWRSQTPYRGFFFEP</sequence>
<proteinExistence type="predicted"/>
<accession>A0A7S1I6Q3</accession>
<name>A0A7S1I6Q3_9EUGL</name>
<protein>
    <submittedName>
        <fullName evidence="1">Uncharacterized protein</fullName>
    </submittedName>
</protein>
<gene>
    <name evidence="1" type="ORF">EGYM00392_LOCUS13947</name>
</gene>
<reference evidence="1" key="1">
    <citation type="submission" date="2021-01" db="EMBL/GenBank/DDBJ databases">
        <authorList>
            <person name="Corre E."/>
            <person name="Pelletier E."/>
            <person name="Niang G."/>
            <person name="Scheremetjew M."/>
            <person name="Finn R."/>
            <person name="Kale V."/>
            <person name="Holt S."/>
            <person name="Cochrane G."/>
            <person name="Meng A."/>
            <person name="Brown T."/>
            <person name="Cohen L."/>
        </authorList>
    </citation>
    <scope>NUCLEOTIDE SEQUENCE</scope>
    <source>
        <strain evidence="1">NIES-381</strain>
    </source>
</reference>
<organism evidence="1">
    <name type="scientific">Eutreptiella gymnastica</name>
    <dbReference type="NCBI Taxonomy" id="73025"/>
    <lineage>
        <taxon>Eukaryota</taxon>
        <taxon>Discoba</taxon>
        <taxon>Euglenozoa</taxon>
        <taxon>Euglenida</taxon>
        <taxon>Spirocuta</taxon>
        <taxon>Euglenophyceae</taxon>
        <taxon>Eutreptiales</taxon>
        <taxon>Eutreptiaceae</taxon>
        <taxon>Eutreptiella</taxon>
    </lineage>
</organism>
<dbReference type="EMBL" id="HBGA01038298">
    <property type="protein sequence ID" value="CAD9002863.1"/>
    <property type="molecule type" value="Transcribed_RNA"/>
</dbReference>
<evidence type="ECO:0000313" key="1">
    <source>
        <dbReference type="EMBL" id="CAD9002863.1"/>
    </source>
</evidence>